<dbReference type="InterPro" id="IPR036875">
    <property type="entry name" value="Znf_CCHC_sf"/>
</dbReference>
<dbReference type="EMBL" id="GEZM01096649">
    <property type="protein sequence ID" value="JAV54703.1"/>
    <property type="molecule type" value="Transcribed_RNA"/>
</dbReference>
<dbReference type="EMBL" id="GEZM01096644">
    <property type="protein sequence ID" value="JAV54712.1"/>
    <property type="molecule type" value="Transcribed_RNA"/>
</dbReference>
<dbReference type="PROSITE" id="PS50158">
    <property type="entry name" value="ZF_CCHC"/>
    <property type="match status" value="1"/>
</dbReference>
<accession>A0A1Y1K3Q5</accession>
<dbReference type="EMBL" id="GEZM01096646">
    <property type="protein sequence ID" value="JAV54706.1"/>
    <property type="molecule type" value="Transcribed_RNA"/>
</dbReference>
<evidence type="ECO:0000256" key="1">
    <source>
        <dbReference type="PROSITE-ProRule" id="PRU00047"/>
    </source>
</evidence>
<dbReference type="GO" id="GO:0008270">
    <property type="term" value="F:zinc ion binding"/>
    <property type="evidence" value="ECO:0007669"/>
    <property type="project" value="UniProtKB-KW"/>
</dbReference>
<dbReference type="EMBL" id="GEZM01096648">
    <property type="protein sequence ID" value="JAV54705.1"/>
    <property type="molecule type" value="Transcribed_RNA"/>
</dbReference>
<dbReference type="EMBL" id="GEZM01096633">
    <property type="protein sequence ID" value="JAV54736.1"/>
    <property type="molecule type" value="Transcribed_RNA"/>
</dbReference>
<proteinExistence type="predicted"/>
<evidence type="ECO:0000313" key="3">
    <source>
        <dbReference type="EMBL" id="JAV54740.1"/>
    </source>
</evidence>
<dbReference type="Pfam" id="PF03732">
    <property type="entry name" value="Retrotrans_gag"/>
    <property type="match status" value="1"/>
</dbReference>
<feature type="domain" description="CCHC-type" evidence="2">
    <location>
        <begin position="345"/>
        <end position="359"/>
    </location>
</feature>
<keyword evidence="1" id="KW-0862">Zinc</keyword>
<dbReference type="EMBL" id="GEZM01096625">
    <property type="protein sequence ID" value="JAV54747.1"/>
    <property type="molecule type" value="Transcribed_RNA"/>
</dbReference>
<dbReference type="AlphaFoldDB" id="A0A1Y1K3Q5"/>
<protein>
    <recommendedName>
        <fullName evidence="2">CCHC-type domain-containing protein</fullName>
    </recommendedName>
</protein>
<dbReference type="InterPro" id="IPR005162">
    <property type="entry name" value="Retrotrans_gag_dom"/>
</dbReference>
<dbReference type="EMBL" id="GEZM01096626">
    <property type="protein sequence ID" value="JAV54746.1"/>
    <property type="molecule type" value="Transcribed_RNA"/>
</dbReference>
<organism evidence="3">
    <name type="scientific">Photinus pyralis</name>
    <name type="common">Common eastern firefly</name>
    <name type="synonym">Lampyris pyralis</name>
    <dbReference type="NCBI Taxonomy" id="7054"/>
    <lineage>
        <taxon>Eukaryota</taxon>
        <taxon>Metazoa</taxon>
        <taxon>Ecdysozoa</taxon>
        <taxon>Arthropoda</taxon>
        <taxon>Hexapoda</taxon>
        <taxon>Insecta</taxon>
        <taxon>Pterygota</taxon>
        <taxon>Neoptera</taxon>
        <taxon>Endopterygota</taxon>
        <taxon>Coleoptera</taxon>
        <taxon>Polyphaga</taxon>
        <taxon>Elateriformia</taxon>
        <taxon>Elateroidea</taxon>
        <taxon>Lampyridae</taxon>
        <taxon>Lampyrinae</taxon>
        <taxon>Photinus</taxon>
    </lineage>
</organism>
<reference evidence="3" key="1">
    <citation type="journal article" date="2016" name="Sci. Rep.">
        <title>Molecular characterization of firefly nuptial gifts: a multi-omics approach sheds light on postcopulatory sexual selection.</title>
        <authorList>
            <person name="Al-Wathiqui N."/>
            <person name="Fallon T.R."/>
            <person name="South A."/>
            <person name="Weng J.K."/>
            <person name="Lewis S.M."/>
        </authorList>
    </citation>
    <scope>NUCLEOTIDE SEQUENCE</scope>
</reference>
<dbReference type="EMBL" id="GEZM01096652">
    <property type="protein sequence ID" value="JAV54700.1"/>
    <property type="molecule type" value="Transcribed_RNA"/>
</dbReference>
<dbReference type="EMBL" id="GEZM01096629">
    <property type="protein sequence ID" value="JAV54741.1"/>
    <property type="molecule type" value="Transcribed_RNA"/>
</dbReference>
<keyword evidence="1" id="KW-0863">Zinc-finger</keyword>
<dbReference type="Gene3D" id="4.10.60.10">
    <property type="entry name" value="Zinc finger, CCHC-type"/>
    <property type="match status" value="1"/>
</dbReference>
<dbReference type="EMBL" id="GEZM01096632">
    <property type="protein sequence ID" value="JAV54738.1"/>
    <property type="molecule type" value="Transcribed_RNA"/>
</dbReference>
<dbReference type="EMBL" id="GEZM01096650">
    <property type="protein sequence ID" value="JAV54701.1"/>
    <property type="molecule type" value="Transcribed_RNA"/>
</dbReference>
<keyword evidence="1" id="KW-0479">Metal-binding</keyword>
<dbReference type="InterPro" id="IPR001878">
    <property type="entry name" value="Znf_CCHC"/>
</dbReference>
<dbReference type="GO" id="GO:0003676">
    <property type="term" value="F:nucleic acid binding"/>
    <property type="evidence" value="ECO:0007669"/>
    <property type="project" value="InterPro"/>
</dbReference>
<dbReference type="SUPFAM" id="SSF57756">
    <property type="entry name" value="Retrovirus zinc finger-like domains"/>
    <property type="match status" value="1"/>
</dbReference>
<name>A0A1Y1K3Q5_PHOPY</name>
<dbReference type="PANTHER" id="PTHR33223">
    <property type="entry name" value="CCHC-TYPE DOMAIN-CONTAINING PROTEIN"/>
    <property type="match status" value="1"/>
</dbReference>
<dbReference type="EMBL" id="GEZM01096624">
    <property type="protein sequence ID" value="JAV54748.1"/>
    <property type="molecule type" value="Transcribed_RNA"/>
</dbReference>
<evidence type="ECO:0000259" key="2">
    <source>
        <dbReference type="PROSITE" id="PS50158"/>
    </source>
</evidence>
<sequence length="390" mass="45297">MEGKGAEYQDPDVRVSWIYGLKKDALIAEATKQGLAADGNVEELRARLVLHYRSNPVTTPKVQVPYEDTTNVHTAPEGMASGGAIRKTKTRIRDVSSDAPRQLGHPPEAVHAEHKTTKEAALCDQVRKWGIKFDGTGDAMSFLERIEELRECYGYQESDLLKTLPEMLKGRALLWYRNNKLYWLNWEDVIRSFKLYYTPHRYQHKLEEEIRNRLQRTRESASEYITDILTLIRRHGGLSLESQLDRIYENLRTEYKYYIRPWDFRSLPELLEVAGEFERLPRSTAAESRIPSRPRVQFNHNLAAAPVRNASPEPPIRQPMVYENRNSFTQDIANPTDTYRREEVCWRCGEPGHTRNRCRGTYKKFCSRCNREGVFSKDCGCRESGNGHRQ</sequence>
<dbReference type="EMBL" id="GEZM01096630">
    <property type="protein sequence ID" value="JAV54740.1"/>
    <property type="molecule type" value="Transcribed_RNA"/>
</dbReference>
<dbReference type="EMBL" id="GEZM01096623">
    <property type="protein sequence ID" value="JAV54751.1"/>
    <property type="molecule type" value="Transcribed_RNA"/>
</dbReference>
<dbReference type="PANTHER" id="PTHR33223:SF6">
    <property type="entry name" value="CCHC-TYPE DOMAIN-CONTAINING PROTEIN"/>
    <property type="match status" value="1"/>
</dbReference>
<dbReference type="EMBL" id="GEZM01096638">
    <property type="protein sequence ID" value="JAV54722.1"/>
    <property type="molecule type" value="Transcribed_RNA"/>
</dbReference>